<dbReference type="PANTHER" id="PTHR43576">
    <property type="entry name" value="ALPHA-L-ARABINOFURANOSIDASE C-RELATED"/>
    <property type="match status" value="1"/>
</dbReference>
<dbReference type="SUPFAM" id="SSF51445">
    <property type="entry name" value="(Trans)glycosidases"/>
    <property type="match status" value="1"/>
</dbReference>
<dbReference type="Pfam" id="PF22848">
    <property type="entry name" value="ASD1_dom"/>
    <property type="match status" value="1"/>
</dbReference>
<accession>A0A0G4NLW1</accession>
<dbReference type="InterPro" id="IPR055235">
    <property type="entry name" value="ASD1_cat"/>
</dbReference>
<gene>
    <name evidence="2" type="ORF">BN1723_020271</name>
</gene>
<proteinExistence type="predicted"/>
<dbReference type="EMBL" id="CVQI01036514">
    <property type="protein sequence ID" value="CRK47404.1"/>
    <property type="molecule type" value="Genomic_DNA"/>
</dbReference>
<feature type="non-terminal residue" evidence="2">
    <location>
        <position position="105"/>
    </location>
</feature>
<name>A0A0G4NLW1_VERLO</name>
<evidence type="ECO:0000259" key="1">
    <source>
        <dbReference type="Pfam" id="PF22848"/>
    </source>
</evidence>
<dbReference type="GO" id="GO:0000272">
    <property type="term" value="P:polysaccharide catabolic process"/>
    <property type="evidence" value="ECO:0007669"/>
    <property type="project" value="TreeGrafter"/>
</dbReference>
<protein>
    <recommendedName>
        <fullName evidence="1">Alpha-L-arabinofuranosidase 1 catalytic domain-containing protein</fullName>
    </recommendedName>
</protein>
<evidence type="ECO:0000313" key="3">
    <source>
        <dbReference type="Proteomes" id="UP000045706"/>
    </source>
</evidence>
<dbReference type="Gene3D" id="3.20.20.80">
    <property type="entry name" value="Glycosidases"/>
    <property type="match status" value="1"/>
</dbReference>
<sequence length="105" mass="12197">MGWLEYCNSTADSHYANLRRQNGREEPYNVKYWALGNECWGPWQVEQMTKEDYAKKAWQWAKALKLLDPNVQLILCGMEGPTSWDAYVTKECINYTMHALGDNSA</sequence>
<dbReference type="InterPro" id="IPR017853">
    <property type="entry name" value="GH"/>
</dbReference>
<dbReference type="PANTHER" id="PTHR43576:SF3">
    <property type="entry name" value="ALPHA-L-ARABINOFURANOSIDASE C"/>
    <property type="match status" value="1"/>
</dbReference>
<dbReference type="Proteomes" id="UP000045706">
    <property type="component" value="Unassembled WGS sequence"/>
</dbReference>
<reference evidence="3" key="1">
    <citation type="submission" date="2015-05" db="EMBL/GenBank/DDBJ databases">
        <authorList>
            <person name="Fogelqvist Johan"/>
        </authorList>
    </citation>
    <scope>NUCLEOTIDE SEQUENCE [LARGE SCALE GENOMIC DNA]</scope>
</reference>
<organism evidence="2 3">
    <name type="scientific">Verticillium longisporum</name>
    <name type="common">Verticillium dahliae var. longisporum</name>
    <dbReference type="NCBI Taxonomy" id="100787"/>
    <lineage>
        <taxon>Eukaryota</taxon>
        <taxon>Fungi</taxon>
        <taxon>Dikarya</taxon>
        <taxon>Ascomycota</taxon>
        <taxon>Pezizomycotina</taxon>
        <taxon>Sordariomycetes</taxon>
        <taxon>Hypocreomycetidae</taxon>
        <taxon>Glomerellales</taxon>
        <taxon>Plectosphaerellaceae</taxon>
        <taxon>Verticillium</taxon>
    </lineage>
</organism>
<evidence type="ECO:0000313" key="2">
    <source>
        <dbReference type="EMBL" id="CRK47404.1"/>
    </source>
</evidence>
<feature type="domain" description="Alpha-L-arabinofuranosidase 1 catalytic" evidence="1">
    <location>
        <begin position="2"/>
        <end position="84"/>
    </location>
</feature>
<dbReference type="AlphaFoldDB" id="A0A0G4NLW1"/>